<dbReference type="InParanoid" id="A0A194XBG0"/>
<dbReference type="AlphaFoldDB" id="A0A194XBG0"/>
<evidence type="ECO:0000313" key="2">
    <source>
        <dbReference type="Proteomes" id="UP000070700"/>
    </source>
</evidence>
<dbReference type="RefSeq" id="XP_018071854.1">
    <property type="nucleotide sequence ID" value="XM_018208245.1"/>
</dbReference>
<dbReference type="Proteomes" id="UP000070700">
    <property type="component" value="Unassembled WGS sequence"/>
</dbReference>
<protein>
    <submittedName>
        <fullName evidence="1">Uncharacterized protein</fullName>
    </submittedName>
</protein>
<proteinExistence type="predicted"/>
<accession>A0A194XBG0</accession>
<gene>
    <name evidence="1" type="ORF">LY89DRAFT_54614</name>
</gene>
<reference evidence="1 2" key="1">
    <citation type="submission" date="2015-10" db="EMBL/GenBank/DDBJ databases">
        <title>Full genome of DAOMC 229536 Phialocephala scopiformis, a fungal endophyte of spruce producing the potent anti-insectan compound rugulosin.</title>
        <authorList>
            <consortium name="DOE Joint Genome Institute"/>
            <person name="Walker A.K."/>
            <person name="Frasz S.L."/>
            <person name="Seifert K.A."/>
            <person name="Miller J.D."/>
            <person name="Mondo S.J."/>
            <person name="Labutti K."/>
            <person name="Lipzen A."/>
            <person name="Dockter R."/>
            <person name="Kennedy M."/>
            <person name="Grigoriev I.V."/>
            <person name="Spatafora J.W."/>
        </authorList>
    </citation>
    <scope>NUCLEOTIDE SEQUENCE [LARGE SCALE GENOMIC DNA]</scope>
    <source>
        <strain evidence="1 2">CBS 120377</strain>
    </source>
</reference>
<evidence type="ECO:0000313" key="1">
    <source>
        <dbReference type="EMBL" id="KUJ17499.1"/>
    </source>
</evidence>
<organism evidence="1 2">
    <name type="scientific">Mollisia scopiformis</name>
    <name type="common">Conifer needle endophyte fungus</name>
    <name type="synonym">Phialocephala scopiformis</name>
    <dbReference type="NCBI Taxonomy" id="149040"/>
    <lineage>
        <taxon>Eukaryota</taxon>
        <taxon>Fungi</taxon>
        <taxon>Dikarya</taxon>
        <taxon>Ascomycota</taxon>
        <taxon>Pezizomycotina</taxon>
        <taxon>Leotiomycetes</taxon>
        <taxon>Helotiales</taxon>
        <taxon>Mollisiaceae</taxon>
        <taxon>Mollisia</taxon>
    </lineage>
</organism>
<name>A0A194XBG0_MOLSC</name>
<sequence length="212" mass="21147">MIDMKKQSQIRNAHAVISFSSPHPIHPTYAAICGIEDASGDTGDFGESAVLSLLLDSALFDEEPPKGQRYLQTLDRLAGVGVLVDVGVVGATVSTGLIAVSIGLGASATGLSTTFGAGADGLTFSTDLMVTVIGRWVSLVGLVSGALGTMGSAEWGIIGSADFVLISSGPFTATGSRALTGSTAGAETGSRGLVTTAGSSFDSTDSTAGWAG</sequence>
<dbReference type="GeneID" id="28817971"/>
<keyword evidence="2" id="KW-1185">Reference proteome</keyword>
<dbReference type="EMBL" id="KQ947414">
    <property type="protein sequence ID" value="KUJ17499.1"/>
    <property type="molecule type" value="Genomic_DNA"/>
</dbReference>
<dbReference type="KEGG" id="psco:LY89DRAFT_54614"/>